<dbReference type="InterPro" id="IPR011079">
    <property type="entry name" value="Ala_racemase_C"/>
</dbReference>
<feature type="domain" description="Alanine racemase C-terminal" evidence="8">
    <location>
        <begin position="247"/>
        <end position="378"/>
    </location>
</feature>
<dbReference type="InterPro" id="IPR000821">
    <property type="entry name" value="Ala_racemase"/>
</dbReference>
<dbReference type="PANTHER" id="PTHR30511:SF0">
    <property type="entry name" value="ALANINE RACEMASE, CATABOLIC-RELATED"/>
    <property type="match status" value="1"/>
</dbReference>
<comment type="pathway">
    <text evidence="5">Amino-acid biosynthesis; D-alanine biosynthesis; D-alanine from L-alanine: step 1/1.</text>
</comment>
<dbReference type="GO" id="GO:0030632">
    <property type="term" value="P:D-alanine biosynthetic process"/>
    <property type="evidence" value="ECO:0007669"/>
    <property type="project" value="UniProtKB-UniRule"/>
</dbReference>
<evidence type="ECO:0000256" key="5">
    <source>
        <dbReference type="HAMAP-Rule" id="MF_01201"/>
    </source>
</evidence>
<comment type="caution">
    <text evidence="9">The sequence shown here is derived from an EMBL/GenBank/DDBJ whole genome shotgun (WGS) entry which is preliminary data.</text>
</comment>
<comment type="similarity">
    <text evidence="5">Belongs to the alanine racemase family.</text>
</comment>
<evidence type="ECO:0000256" key="6">
    <source>
        <dbReference type="PIRSR" id="PIRSR600821-50"/>
    </source>
</evidence>
<dbReference type="InterPro" id="IPR020622">
    <property type="entry name" value="Ala_racemase_pyridoxalP-BS"/>
</dbReference>
<dbReference type="FunFam" id="3.20.20.10:FF:000002">
    <property type="entry name" value="Alanine racemase"/>
    <property type="match status" value="1"/>
</dbReference>
<dbReference type="Proteomes" id="UP000505077">
    <property type="component" value="Unassembled WGS sequence"/>
</dbReference>
<dbReference type="GO" id="GO:0008784">
    <property type="term" value="F:alanine racemase activity"/>
    <property type="evidence" value="ECO:0007669"/>
    <property type="project" value="UniProtKB-UniRule"/>
</dbReference>
<dbReference type="UniPathway" id="UPA00042">
    <property type="reaction ID" value="UER00497"/>
</dbReference>
<dbReference type="InterPro" id="IPR009006">
    <property type="entry name" value="Ala_racemase/Decarboxylase_C"/>
</dbReference>
<gene>
    <name evidence="9" type="primary">alr</name>
    <name evidence="9" type="ORF">ZNDK_0660</name>
</gene>
<evidence type="ECO:0000313" key="9">
    <source>
        <dbReference type="EMBL" id="GFH62889.1"/>
    </source>
</evidence>
<dbReference type="EMBL" id="BLLL01000006">
    <property type="protein sequence ID" value="GFH62889.1"/>
    <property type="molecule type" value="Genomic_DNA"/>
</dbReference>
<dbReference type="InterPro" id="IPR001608">
    <property type="entry name" value="Ala_racemase_N"/>
</dbReference>
<accession>A0A6L2R5S4</accession>
<sequence length="378" mass="40172">MSAGTVTPSRCHIDLAALQRNFARLERVAQPGALMPVIKSDAYGHGLLPVARALAQAGARRFAVGTVDEGVALRRAGFSQEIVPLLGCLSEDWRAAAAHTLTPLIADFEDMDRAAACSHHDRLFRVALKWDTGMNRLGFSLEDMPDVVERLRLTPGIAPVLAISHMACADMPEKIAFSREQTECFATISGALRAVFPDIACSLANSAAMLALPKSRFDVCRPGIALYGGNPLADTVWAKRGAGLEWVMSVSAPVVRTRLVRAGRSVSYGQMFIAPKDMTVAVAAAGYASGVAHTLSNRMDVLIDGHRAPQTGKICMGLLMADVSAIPGARAGDTAWILGGNAAPGVSPVTAFEMARALGTIPYEILCRMGSMNPRVYD</sequence>
<dbReference type="Pfam" id="PF01168">
    <property type="entry name" value="Ala_racemase_N"/>
    <property type="match status" value="1"/>
</dbReference>
<feature type="modified residue" description="N6-(pyridoxal phosphate)lysine" evidence="5 6">
    <location>
        <position position="39"/>
    </location>
</feature>
<dbReference type="SUPFAM" id="SSF51419">
    <property type="entry name" value="PLP-binding barrel"/>
    <property type="match status" value="1"/>
</dbReference>
<dbReference type="PRINTS" id="PR00992">
    <property type="entry name" value="ALARACEMASE"/>
</dbReference>
<proteinExistence type="inferred from homology"/>
<dbReference type="SUPFAM" id="SSF50621">
    <property type="entry name" value="Alanine racemase C-terminal domain-like"/>
    <property type="match status" value="1"/>
</dbReference>
<dbReference type="HAMAP" id="MF_01201">
    <property type="entry name" value="Ala_racemase"/>
    <property type="match status" value="1"/>
</dbReference>
<evidence type="ECO:0000256" key="4">
    <source>
        <dbReference type="ARBA" id="ARBA00023235"/>
    </source>
</evidence>
<evidence type="ECO:0000256" key="1">
    <source>
        <dbReference type="ARBA" id="ARBA00000316"/>
    </source>
</evidence>
<dbReference type="NCBIfam" id="TIGR00492">
    <property type="entry name" value="alr"/>
    <property type="match status" value="1"/>
</dbReference>
<organism evidence="9 10">
    <name type="scientific">Candidatus Desulfovibrio kirbyi</name>
    <dbReference type="NCBI Taxonomy" id="2696086"/>
    <lineage>
        <taxon>Bacteria</taxon>
        <taxon>Pseudomonadati</taxon>
        <taxon>Thermodesulfobacteriota</taxon>
        <taxon>Desulfovibrionia</taxon>
        <taxon>Desulfovibrionales</taxon>
        <taxon>Desulfovibrionaceae</taxon>
        <taxon>Desulfovibrio</taxon>
    </lineage>
</organism>
<dbReference type="SMART" id="SM01005">
    <property type="entry name" value="Ala_racemase_C"/>
    <property type="match status" value="1"/>
</dbReference>
<evidence type="ECO:0000256" key="2">
    <source>
        <dbReference type="ARBA" id="ARBA00001933"/>
    </source>
</evidence>
<dbReference type="CDD" id="cd00430">
    <property type="entry name" value="PLPDE_III_AR"/>
    <property type="match status" value="1"/>
</dbReference>
<evidence type="ECO:0000256" key="3">
    <source>
        <dbReference type="ARBA" id="ARBA00022898"/>
    </source>
</evidence>
<feature type="active site" description="Proton acceptor; specific for L-alanine" evidence="5">
    <location>
        <position position="268"/>
    </location>
</feature>
<comment type="function">
    <text evidence="5">Catalyzes the interconversion of L-alanine and D-alanine. May also act on other amino acids.</text>
</comment>
<feature type="binding site" evidence="5 7">
    <location>
        <position position="316"/>
    </location>
    <ligand>
        <name>substrate</name>
    </ligand>
</feature>
<comment type="cofactor">
    <cofactor evidence="2 5 6">
        <name>pyridoxal 5'-phosphate</name>
        <dbReference type="ChEBI" id="CHEBI:597326"/>
    </cofactor>
</comment>
<dbReference type="InterPro" id="IPR029066">
    <property type="entry name" value="PLP-binding_barrel"/>
</dbReference>
<evidence type="ECO:0000259" key="8">
    <source>
        <dbReference type="SMART" id="SM01005"/>
    </source>
</evidence>
<dbReference type="GO" id="GO:0005829">
    <property type="term" value="C:cytosol"/>
    <property type="evidence" value="ECO:0007669"/>
    <property type="project" value="TreeGrafter"/>
</dbReference>
<dbReference type="EC" id="5.1.1.1" evidence="5"/>
<reference evidence="9 10" key="1">
    <citation type="journal article" date="2020" name="ISME J.">
        <title>Parallel Reductive Genome Evolution in Desulfovibrio Ectosymbionts Independently Acquired by Trichonympha Protists in the Termite Gut.</title>
        <authorList>
            <person name="Takeuchi M."/>
            <person name="Kuwahara H."/>
            <person name="Murakami T."/>
            <person name="Takahashi K."/>
            <person name="Kajitani R."/>
            <person name="Toyoda A."/>
            <person name="Itoh T."/>
            <person name="Ohkuma M."/>
            <person name="Hongoh Y."/>
        </authorList>
    </citation>
    <scope>NUCLEOTIDE SEQUENCE [LARGE SCALE GENOMIC DNA]</scope>
    <source>
        <strain evidence="9">ZnDsv-02</strain>
    </source>
</reference>
<dbReference type="PANTHER" id="PTHR30511">
    <property type="entry name" value="ALANINE RACEMASE"/>
    <property type="match status" value="1"/>
</dbReference>
<dbReference type="Gene3D" id="3.20.20.10">
    <property type="entry name" value="Alanine racemase"/>
    <property type="match status" value="1"/>
</dbReference>
<keyword evidence="3 5" id="KW-0663">Pyridoxal phosphate</keyword>
<dbReference type="Gene3D" id="2.40.37.10">
    <property type="entry name" value="Lyase, Ornithine Decarboxylase, Chain A, domain 1"/>
    <property type="match status" value="1"/>
</dbReference>
<dbReference type="GO" id="GO:0030170">
    <property type="term" value="F:pyridoxal phosphate binding"/>
    <property type="evidence" value="ECO:0007669"/>
    <property type="project" value="UniProtKB-UniRule"/>
</dbReference>
<protein>
    <recommendedName>
        <fullName evidence="5">Alanine racemase</fullName>
        <ecNumber evidence="5">5.1.1.1</ecNumber>
    </recommendedName>
</protein>
<name>A0A6L2R5S4_9BACT</name>
<dbReference type="Pfam" id="PF00842">
    <property type="entry name" value="Ala_racemase_C"/>
    <property type="match status" value="1"/>
</dbReference>
<dbReference type="PROSITE" id="PS00395">
    <property type="entry name" value="ALANINE_RACEMASE"/>
    <property type="match status" value="1"/>
</dbReference>
<evidence type="ECO:0000313" key="10">
    <source>
        <dbReference type="Proteomes" id="UP000505077"/>
    </source>
</evidence>
<comment type="catalytic activity">
    <reaction evidence="1 5">
        <text>L-alanine = D-alanine</text>
        <dbReference type="Rhea" id="RHEA:20249"/>
        <dbReference type="ChEBI" id="CHEBI:57416"/>
        <dbReference type="ChEBI" id="CHEBI:57972"/>
        <dbReference type="EC" id="5.1.1.1"/>
    </reaction>
</comment>
<feature type="active site" description="Proton acceptor; specific for D-alanine" evidence="5">
    <location>
        <position position="39"/>
    </location>
</feature>
<keyword evidence="4 5" id="KW-0413">Isomerase</keyword>
<dbReference type="AlphaFoldDB" id="A0A6L2R5S4"/>
<evidence type="ECO:0000256" key="7">
    <source>
        <dbReference type="PIRSR" id="PIRSR600821-52"/>
    </source>
</evidence>
<feature type="binding site" evidence="5 7">
    <location>
        <position position="136"/>
    </location>
    <ligand>
        <name>substrate</name>
    </ligand>
</feature>